<sequence>YHFVTSRLPPGQARLHLIAFIGHRLPSQTNTGLFCTLCPHSCAPGKNFPVGYPSQITPGQARLTLEFFGHWLPEKKL</sequence>
<reference evidence="1 2" key="2">
    <citation type="journal article" date="2013" name="Plant Cell Physiol.">
        <title>Rice Annotation Project Database (RAP-DB): an integrative and interactive database for rice genomics.</title>
        <authorList>
            <person name="Sakai H."/>
            <person name="Lee S.S."/>
            <person name="Tanaka T."/>
            <person name="Numa H."/>
            <person name="Kim J."/>
            <person name="Kawahara Y."/>
            <person name="Wakimoto H."/>
            <person name="Yang C.C."/>
            <person name="Iwamoto M."/>
            <person name="Abe T."/>
            <person name="Yamada Y."/>
            <person name="Muto A."/>
            <person name="Inokuchi H."/>
            <person name="Ikemura T."/>
            <person name="Matsumoto T."/>
            <person name="Sasaki T."/>
            <person name="Itoh T."/>
        </authorList>
    </citation>
    <scope>NUCLEOTIDE SEQUENCE [LARGE SCALE GENOMIC DNA]</scope>
    <source>
        <strain evidence="2">cv. Nipponbare</strain>
    </source>
</reference>
<dbReference type="Proteomes" id="UP000059680">
    <property type="component" value="Chromosome 2"/>
</dbReference>
<dbReference type="Gramene" id="Os02t0518950-01">
    <property type="protein sequence ID" value="Os02t0518950-01"/>
    <property type="gene ID" value="Os02g0518950"/>
</dbReference>
<accession>A0A0P0VJQ9</accession>
<protein>
    <submittedName>
        <fullName evidence="1">Os02g0518950 protein</fullName>
    </submittedName>
</protein>
<keyword evidence="2" id="KW-1185">Reference proteome</keyword>
<organism evidence="1 2">
    <name type="scientific">Oryza sativa subsp. japonica</name>
    <name type="common">Rice</name>
    <dbReference type="NCBI Taxonomy" id="39947"/>
    <lineage>
        <taxon>Eukaryota</taxon>
        <taxon>Viridiplantae</taxon>
        <taxon>Streptophyta</taxon>
        <taxon>Embryophyta</taxon>
        <taxon>Tracheophyta</taxon>
        <taxon>Spermatophyta</taxon>
        <taxon>Magnoliopsida</taxon>
        <taxon>Liliopsida</taxon>
        <taxon>Poales</taxon>
        <taxon>Poaceae</taxon>
        <taxon>BOP clade</taxon>
        <taxon>Oryzoideae</taxon>
        <taxon>Oryzeae</taxon>
        <taxon>Oryzinae</taxon>
        <taxon>Oryza</taxon>
        <taxon>Oryza sativa</taxon>
    </lineage>
</organism>
<reference evidence="2" key="1">
    <citation type="journal article" date="2005" name="Nature">
        <title>The map-based sequence of the rice genome.</title>
        <authorList>
            <consortium name="International rice genome sequencing project (IRGSP)"/>
            <person name="Matsumoto T."/>
            <person name="Wu J."/>
            <person name="Kanamori H."/>
            <person name="Katayose Y."/>
            <person name="Fujisawa M."/>
            <person name="Namiki N."/>
            <person name="Mizuno H."/>
            <person name="Yamamoto K."/>
            <person name="Antonio B.A."/>
            <person name="Baba T."/>
            <person name="Sakata K."/>
            <person name="Nagamura Y."/>
            <person name="Aoki H."/>
            <person name="Arikawa K."/>
            <person name="Arita K."/>
            <person name="Bito T."/>
            <person name="Chiden Y."/>
            <person name="Fujitsuka N."/>
            <person name="Fukunaka R."/>
            <person name="Hamada M."/>
            <person name="Harada C."/>
            <person name="Hayashi A."/>
            <person name="Hijishita S."/>
            <person name="Honda M."/>
            <person name="Hosokawa S."/>
            <person name="Ichikawa Y."/>
            <person name="Idonuma A."/>
            <person name="Iijima M."/>
            <person name="Ikeda M."/>
            <person name="Ikeno M."/>
            <person name="Ito K."/>
            <person name="Ito S."/>
            <person name="Ito T."/>
            <person name="Ito Y."/>
            <person name="Ito Y."/>
            <person name="Iwabuchi A."/>
            <person name="Kamiya K."/>
            <person name="Karasawa W."/>
            <person name="Kurita K."/>
            <person name="Katagiri S."/>
            <person name="Kikuta A."/>
            <person name="Kobayashi H."/>
            <person name="Kobayashi N."/>
            <person name="Machita K."/>
            <person name="Maehara T."/>
            <person name="Masukawa M."/>
            <person name="Mizubayashi T."/>
            <person name="Mukai Y."/>
            <person name="Nagasaki H."/>
            <person name="Nagata Y."/>
            <person name="Naito S."/>
            <person name="Nakashima M."/>
            <person name="Nakama Y."/>
            <person name="Nakamichi Y."/>
            <person name="Nakamura M."/>
            <person name="Meguro A."/>
            <person name="Negishi M."/>
            <person name="Ohta I."/>
            <person name="Ohta T."/>
            <person name="Okamoto M."/>
            <person name="Ono N."/>
            <person name="Saji S."/>
            <person name="Sakaguchi M."/>
            <person name="Sakai K."/>
            <person name="Shibata M."/>
            <person name="Shimokawa T."/>
            <person name="Song J."/>
            <person name="Takazaki Y."/>
            <person name="Terasawa K."/>
            <person name="Tsugane M."/>
            <person name="Tsuji K."/>
            <person name="Ueda S."/>
            <person name="Waki K."/>
            <person name="Yamagata H."/>
            <person name="Yamamoto M."/>
            <person name="Yamamoto S."/>
            <person name="Yamane H."/>
            <person name="Yoshiki S."/>
            <person name="Yoshihara R."/>
            <person name="Yukawa K."/>
            <person name="Zhong H."/>
            <person name="Yano M."/>
            <person name="Yuan Q."/>
            <person name="Ouyang S."/>
            <person name="Liu J."/>
            <person name="Jones K.M."/>
            <person name="Gansberger K."/>
            <person name="Moffat K."/>
            <person name="Hill J."/>
            <person name="Bera J."/>
            <person name="Fadrosh D."/>
            <person name="Jin S."/>
            <person name="Johri S."/>
            <person name="Kim M."/>
            <person name="Overton L."/>
            <person name="Reardon M."/>
            <person name="Tsitrin T."/>
            <person name="Vuong H."/>
            <person name="Weaver B."/>
            <person name="Ciecko A."/>
            <person name="Tallon L."/>
            <person name="Jackson J."/>
            <person name="Pai G."/>
            <person name="Aken S.V."/>
            <person name="Utterback T."/>
            <person name="Reidmuller S."/>
            <person name="Feldblyum T."/>
            <person name="Hsiao J."/>
            <person name="Zismann V."/>
            <person name="Iobst S."/>
            <person name="de Vazeille A.R."/>
            <person name="Buell C.R."/>
            <person name="Ying K."/>
            <person name="Li Y."/>
            <person name="Lu T."/>
            <person name="Huang Y."/>
            <person name="Zhao Q."/>
            <person name="Feng Q."/>
            <person name="Zhang L."/>
            <person name="Zhu J."/>
            <person name="Weng Q."/>
            <person name="Mu J."/>
            <person name="Lu Y."/>
            <person name="Fan D."/>
            <person name="Liu Y."/>
            <person name="Guan J."/>
            <person name="Zhang Y."/>
            <person name="Yu S."/>
            <person name="Liu X."/>
            <person name="Zhang Y."/>
            <person name="Hong G."/>
            <person name="Han B."/>
            <person name="Choisne N."/>
            <person name="Demange N."/>
            <person name="Orjeda G."/>
            <person name="Samain S."/>
            <person name="Cattolico L."/>
            <person name="Pelletier E."/>
            <person name="Couloux A."/>
            <person name="Segurens B."/>
            <person name="Wincker P."/>
            <person name="D'Hont A."/>
            <person name="Scarpelli C."/>
            <person name="Weissenbach J."/>
            <person name="Salanoubat M."/>
            <person name="Quetier F."/>
            <person name="Yu Y."/>
            <person name="Kim H.R."/>
            <person name="Rambo T."/>
            <person name="Currie J."/>
            <person name="Collura K."/>
            <person name="Luo M."/>
            <person name="Yang T."/>
            <person name="Ammiraju J.S.S."/>
            <person name="Engler F."/>
            <person name="Soderlund C."/>
            <person name="Wing R.A."/>
            <person name="Palmer L.E."/>
            <person name="de la Bastide M."/>
            <person name="Spiegel L."/>
            <person name="Nascimento L."/>
            <person name="Zutavern T."/>
            <person name="O'Shaughnessy A."/>
            <person name="Dike S."/>
            <person name="Dedhia N."/>
            <person name="Preston R."/>
            <person name="Balija V."/>
            <person name="McCombie W.R."/>
            <person name="Chow T."/>
            <person name="Chen H."/>
            <person name="Chung M."/>
            <person name="Chen C."/>
            <person name="Shaw J."/>
            <person name="Wu H."/>
            <person name="Hsiao K."/>
            <person name="Chao Y."/>
            <person name="Chu M."/>
            <person name="Cheng C."/>
            <person name="Hour A."/>
            <person name="Lee P."/>
            <person name="Lin S."/>
            <person name="Lin Y."/>
            <person name="Liou J."/>
            <person name="Liu S."/>
            <person name="Hsing Y."/>
            <person name="Raghuvanshi S."/>
            <person name="Mohanty A."/>
            <person name="Bharti A.K."/>
            <person name="Gaur A."/>
            <person name="Gupta V."/>
            <person name="Kumar D."/>
            <person name="Ravi V."/>
            <person name="Vij S."/>
            <person name="Kapur A."/>
            <person name="Khurana P."/>
            <person name="Khurana P."/>
            <person name="Khurana J.P."/>
            <person name="Tyagi A.K."/>
            <person name="Gaikwad K."/>
            <person name="Singh A."/>
            <person name="Dalal V."/>
            <person name="Srivastava S."/>
            <person name="Dixit A."/>
            <person name="Pal A.K."/>
            <person name="Ghazi I.A."/>
            <person name="Yadav M."/>
            <person name="Pandit A."/>
            <person name="Bhargava A."/>
            <person name="Sureshbabu K."/>
            <person name="Batra K."/>
            <person name="Sharma T.R."/>
            <person name="Mohapatra T."/>
            <person name="Singh N.K."/>
            <person name="Messing J."/>
            <person name="Nelson A.B."/>
            <person name="Fuks G."/>
            <person name="Kavchok S."/>
            <person name="Keizer G."/>
            <person name="Linton E."/>
            <person name="Llaca V."/>
            <person name="Song R."/>
            <person name="Tanyolac B."/>
            <person name="Young S."/>
            <person name="Ho-Il K."/>
            <person name="Hahn J.H."/>
            <person name="Sangsakoo G."/>
            <person name="Vanavichit A."/>
            <person name="de Mattos Luiz.A.T."/>
            <person name="Zimmer P.D."/>
            <person name="Malone G."/>
            <person name="Dellagostin O."/>
            <person name="de Oliveira A.C."/>
            <person name="Bevan M."/>
            <person name="Bancroft I."/>
            <person name="Minx P."/>
            <person name="Cordum H."/>
            <person name="Wilson R."/>
            <person name="Cheng Z."/>
            <person name="Jin W."/>
            <person name="Jiang J."/>
            <person name="Leong S.A."/>
            <person name="Iwama H."/>
            <person name="Gojobori T."/>
            <person name="Itoh T."/>
            <person name="Niimura Y."/>
            <person name="Fujii Y."/>
            <person name="Habara T."/>
            <person name="Sakai H."/>
            <person name="Sato Y."/>
            <person name="Wilson G."/>
            <person name="Kumar K."/>
            <person name="McCouch S."/>
            <person name="Juretic N."/>
            <person name="Hoen D."/>
            <person name="Wright S."/>
            <person name="Bruskiewich R."/>
            <person name="Bureau T."/>
            <person name="Miyao A."/>
            <person name="Hirochika H."/>
            <person name="Nishikawa T."/>
            <person name="Kadowaki K."/>
            <person name="Sugiura M."/>
            <person name="Burr B."/>
            <person name="Sasaki T."/>
        </authorList>
    </citation>
    <scope>NUCLEOTIDE SEQUENCE [LARGE SCALE GENOMIC DNA]</scope>
    <source>
        <strain evidence="2">cv. Nipponbare</strain>
    </source>
</reference>
<feature type="non-terminal residue" evidence="1">
    <location>
        <position position="1"/>
    </location>
</feature>
<evidence type="ECO:0000313" key="2">
    <source>
        <dbReference type="Proteomes" id="UP000059680"/>
    </source>
</evidence>
<dbReference type="PaxDb" id="39947-A0A0P0VJQ9"/>
<dbReference type="AlphaFoldDB" id="A0A0P0VJQ9"/>
<evidence type="ECO:0000313" key="1">
    <source>
        <dbReference type="EMBL" id="BAS78930.1"/>
    </source>
</evidence>
<name>A0A0P0VJQ9_ORYSJ</name>
<dbReference type="InParanoid" id="A0A0P0VJQ9"/>
<proteinExistence type="predicted"/>
<reference evidence="1 2" key="3">
    <citation type="journal article" date="2013" name="Rice">
        <title>Improvement of the Oryza sativa Nipponbare reference genome using next generation sequence and optical map data.</title>
        <authorList>
            <person name="Kawahara Y."/>
            <person name="de la Bastide M."/>
            <person name="Hamilton J.P."/>
            <person name="Kanamori H."/>
            <person name="McCombie W.R."/>
            <person name="Ouyang S."/>
            <person name="Schwartz D.C."/>
            <person name="Tanaka T."/>
            <person name="Wu J."/>
            <person name="Zhou S."/>
            <person name="Childs K.L."/>
            <person name="Davidson R.M."/>
            <person name="Lin H."/>
            <person name="Quesada-Ocampo L."/>
            <person name="Vaillancourt B."/>
            <person name="Sakai H."/>
            <person name="Lee S.S."/>
            <person name="Kim J."/>
            <person name="Numa H."/>
            <person name="Itoh T."/>
            <person name="Buell C.R."/>
            <person name="Matsumoto T."/>
        </authorList>
    </citation>
    <scope>NUCLEOTIDE SEQUENCE [LARGE SCALE GENOMIC DNA]</scope>
    <source>
        <strain evidence="2">cv. Nipponbare</strain>
    </source>
</reference>
<dbReference type="EMBL" id="AP014958">
    <property type="protein sequence ID" value="BAS78930.1"/>
    <property type="molecule type" value="Genomic_DNA"/>
</dbReference>
<gene>
    <name evidence="1" type="ordered locus">Os02g0518950</name>
    <name evidence="1" type="ORF">OSNPB_020518950</name>
</gene>